<dbReference type="RefSeq" id="WP_275617073.1">
    <property type="nucleotide sequence ID" value="NZ_JARFVB010000016.1"/>
</dbReference>
<proteinExistence type="predicted"/>
<keyword evidence="1" id="KW-0472">Membrane</keyword>
<feature type="transmembrane region" description="Helical" evidence="1">
    <location>
        <begin position="41"/>
        <end position="59"/>
    </location>
</feature>
<keyword evidence="1" id="KW-1133">Transmembrane helix</keyword>
<sequence length="583" mass="66360">MSDVVVFMNQNFPWPLVLIGLLLWTVFIWKEWSQRKERRFWVKLALSFFAIVSLIMIILKPGIHQKTTNGKGIVLTEGYRPGQVDSLRSIYKRIQTEAYSKGRTLSMLDNVDTLFLLGHGLEAFDLWQLDNKSVAFLGGENVEGWTSISHGSKITLGEELHVNATYVGPKEGHWAILTDNGGNPLDSLPFDEQEEQLFEFNLKPKASGQFVYHLLVKNEEDVVSDEPLPIQVEEGDPLKVLMVNTFPTFETKYLKNFLTEKGHEVLARTQLTKGKYKFEYFNGASKPIYGFTEANLKDFDILIVDTDSYMGLGRTSKEAMEEVVKNSGLGIFIQPNEDLFGLSKRQSPFQFNRDFVTELNLGDTDQSLQKYPYGFQETVGTQHILVDSIPVAAYVPMQKGKIGTSVLQSTYQMVLDGQEALYAYLWTQILNGIAKGRESLVDWNAMTQVPRVDEPFEFVLRTSLNDVEVITDDGVRIPLLQNSVVPTQWNGIHYPRKTGWNQLRAFNDSLAPFSYYVFGDGQLVPISKSKTLETNLREFGSENTFTPSVSRSNKALVPISPLWFYFLLLFCLGWLWLEPKLRL</sequence>
<evidence type="ECO:0008006" key="4">
    <source>
        <dbReference type="Google" id="ProtNLM"/>
    </source>
</evidence>
<reference evidence="2 3" key="1">
    <citation type="submission" date="2023-03" db="EMBL/GenBank/DDBJ databases">
        <title>Muricauda XX sp. nov. and Muricauda XXX sp. nov., two novel species isolated from Okinawa Trough.</title>
        <authorList>
            <person name="Cao W."/>
            <person name="Deng X."/>
        </authorList>
    </citation>
    <scope>NUCLEOTIDE SEQUENCE [LARGE SCALE GENOMIC DNA]</scope>
    <source>
        <strain evidence="2 3">334s03</strain>
    </source>
</reference>
<gene>
    <name evidence="2" type="ORF">PY092_17420</name>
</gene>
<feature type="transmembrane region" description="Helical" evidence="1">
    <location>
        <begin position="12"/>
        <end position="29"/>
    </location>
</feature>
<evidence type="ECO:0000256" key="1">
    <source>
        <dbReference type="SAM" id="Phobius"/>
    </source>
</evidence>
<accession>A0ABT5Y3B5</accession>
<dbReference type="EMBL" id="JARFVB010000016">
    <property type="protein sequence ID" value="MDF0717948.1"/>
    <property type="molecule type" value="Genomic_DNA"/>
</dbReference>
<evidence type="ECO:0000313" key="2">
    <source>
        <dbReference type="EMBL" id="MDF0717948.1"/>
    </source>
</evidence>
<dbReference type="Proteomes" id="UP001221366">
    <property type="component" value="Unassembled WGS sequence"/>
</dbReference>
<organism evidence="2 3">
    <name type="scientific">Flagellimonas yonaguniensis</name>
    <dbReference type="NCBI Taxonomy" id="3031325"/>
    <lineage>
        <taxon>Bacteria</taxon>
        <taxon>Pseudomonadati</taxon>
        <taxon>Bacteroidota</taxon>
        <taxon>Flavobacteriia</taxon>
        <taxon>Flavobacteriales</taxon>
        <taxon>Flavobacteriaceae</taxon>
        <taxon>Flagellimonas</taxon>
    </lineage>
</organism>
<feature type="transmembrane region" description="Helical" evidence="1">
    <location>
        <begin position="555"/>
        <end position="577"/>
    </location>
</feature>
<evidence type="ECO:0000313" key="3">
    <source>
        <dbReference type="Proteomes" id="UP001221366"/>
    </source>
</evidence>
<name>A0ABT5Y3B5_9FLAO</name>
<keyword evidence="1" id="KW-0812">Transmembrane</keyword>
<comment type="caution">
    <text evidence="2">The sequence shown here is derived from an EMBL/GenBank/DDBJ whole genome shotgun (WGS) entry which is preliminary data.</text>
</comment>
<protein>
    <recommendedName>
        <fullName evidence="4">VWA domain-containing protein</fullName>
    </recommendedName>
</protein>
<keyword evidence="3" id="KW-1185">Reference proteome</keyword>